<dbReference type="Gene3D" id="3.10.620.30">
    <property type="match status" value="1"/>
</dbReference>
<dbReference type="PANTHER" id="PTHR42736:SF1">
    <property type="entry name" value="PROTEIN-GLUTAMINE GAMMA-GLUTAMYLTRANSFERASE"/>
    <property type="match status" value="1"/>
</dbReference>
<keyword evidence="5" id="KW-1185">Reference proteome</keyword>
<feature type="domain" description="Transglutaminase-like" evidence="3">
    <location>
        <begin position="274"/>
        <end position="344"/>
    </location>
</feature>
<evidence type="ECO:0000256" key="2">
    <source>
        <dbReference type="SAM" id="Phobius"/>
    </source>
</evidence>
<dbReference type="InterPro" id="IPR038765">
    <property type="entry name" value="Papain-like_cys_pep_sf"/>
</dbReference>
<protein>
    <submittedName>
        <fullName evidence="4">DUF3488 domain-containing protein</fullName>
    </submittedName>
</protein>
<dbReference type="InterPro" id="IPR025403">
    <property type="entry name" value="TgpA-like_C"/>
</dbReference>
<dbReference type="PANTHER" id="PTHR42736">
    <property type="entry name" value="PROTEIN-GLUTAMINE GAMMA-GLUTAMYLTRANSFERASE"/>
    <property type="match status" value="1"/>
</dbReference>
<dbReference type="InterPro" id="IPR052901">
    <property type="entry name" value="Bact_TGase-like"/>
</dbReference>
<reference evidence="4 5" key="1">
    <citation type="journal article" date="2019" name="Nat. Commun.">
        <title>A new type of DNA phosphorothioation-based antiviral system in archaea.</title>
        <authorList>
            <person name="Xiong L."/>
            <person name="Liu S."/>
            <person name="Chen S."/>
            <person name="Xiao Y."/>
            <person name="Zhu B."/>
            <person name="Gao Y."/>
            <person name="Zhang Y."/>
            <person name="Chen B."/>
            <person name="Luo J."/>
            <person name="Deng Z."/>
            <person name="Chen X."/>
            <person name="Wang L."/>
            <person name="Chen S."/>
        </authorList>
    </citation>
    <scope>NUCLEOTIDE SEQUENCE [LARGE SCALE GENOMIC DNA]</scope>
    <source>
        <strain evidence="4 5">CBA1105</strain>
    </source>
</reference>
<evidence type="ECO:0000313" key="4">
    <source>
        <dbReference type="EMBL" id="QCC52128.1"/>
    </source>
</evidence>
<dbReference type="Proteomes" id="UP000296706">
    <property type="component" value="Chromosome"/>
</dbReference>
<dbReference type="Pfam" id="PF01841">
    <property type="entry name" value="Transglut_core"/>
    <property type="match status" value="1"/>
</dbReference>
<dbReference type="EMBL" id="CP031310">
    <property type="protein sequence ID" value="QCC52128.1"/>
    <property type="molecule type" value="Genomic_DNA"/>
</dbReference>
<evidence type="ECO:0000256" key="1">
    <source>
        <dbReference type="SAM" id="MobiDB-lite"/>
    </source>
</evidence>
<gene>
    <name evidence="4" type="ORF">DV733_13225</name>
</gene>
<keyword evidence="2" id="KW-0812">Transmembrane</keyword>
<accession>A0A4D6HG69</accession>
<dbReference type="InterPro" id="IPR002931">
    <property type="entry name" value="Transglutaminase-like"/>
</dbReference>
<dbReference type="OrthoDB" id="18481at2157"/>
<feature type="region of interest" description="Disordered" evidence="1">
    <location>
        <begin position="344"/>
        <end position="418"/>
    </location>
</feature>
<dbReference type="RefSeq" id="WP_079979339.1">
    <property type="nucleotide sequence ID" value="NZ_CP031310.1"/>
</dbReference>
<proteinExistence type="predicted"/>
<dbReference type="STRING" id="1457250.GCA_000755225_01504"/>
<sequence length="913" mass="97686">MSDASGSPSGREYGRVLFVCGCALALVLSSALLPAVAAPFGQTPVESLFAGQQAERLGGDLGALNPGQETTVGGLQTGDGRAFRSQSTAVHFLVEATEPGYWRTGAYDTYTGSGWQRSGETTTEAESLAVDGLVNRTVSYEVRLNRSASALPTVWRPQRIATDTQFGVTPQRAIRAESPLSPGTTYRATSAVPPRDPAVLSTAGRDYPVAIEQRYTQLPGVANTRLESFTDRLTADAETPYETATQIEQWLETNKTYSLNVSRPDGDSIASDFVFEMDAGYCEYFATSMVAMLRTQGIPARYVVGYSTGQRTGENTYTVRGMNAHAWVEVYFPDVGWVRFDPTPGSDRLDAERQTLQRQRPGAGSYNHTEEGSPGERFSPNDTDPDLSAEIPDGILEGPNSDNSTEDSADGTDGNIYDVTLSKEPVPGRFVMVTVERDGDPVTDAVVSFNGQSIGQTGWTGQVKGVVPYAEQLNVTVRVNETEGVVIPENGTDIDWDATSSAVPFEPRRAVGDAETLYAVEPIGPDTLYATELRGLSERPRPTMRANNTTRRTYDLPTDAALSLSGTVATGQDVLLTVTVDGQPVPAATVERDGRVLGRTDARGRLELTLPEEPGEVTLSTSRGAVAGNRTLTLASLRLDVEPRAPVALPWTGVTVTARLGNETAAGVPVSIDGERVGTTGVDGRLTTALPFDDSATVAVVAYGQRETVTVDGLFVRLGVLALTAGTLLVGVALVVRRRDLAAGRLLDRIVAAVRSSPAVLVGGLVVVADGLARVGSRVRDSLDRSLARIRSLVAGEISPRELLVRTRSWLASAVTAIRGGREPAPQSVDDTDYVTIREGWATFLEAVSVRNPETMTPGELATHAVERDGLPPEAVRSLRDAFRAVEYGARPPDAHCRAVEEAVDRLQREGRE</sequence>
<dbReference type="KEGG" id="hsn:DV733_13225"/>
<dbReference type="SMART" id="SM00460">
    <property type="entry name" value="TGc"/>
    <property type="match status" value="1"/>
</dbReference>
<feature type="transmembrane region" description="Helical" evidence="2">
    <location>
        <begin position="714"/>
        <end position="736"/>
    </location>
</feature>
<keyword evidence="2" id="KW-0472">Membrane</keyword>
<dbReference type="GeneID" id="39848840"/>
<dbReference type="SUPFAM" id="SSF54001">
    <property type="entry name" value="Cysteine proteinases"/>
    <property type="match status" value="1"/>
</dbReference>
<keyword evidence="2" id="KW-1133">Transmembrane helix</keyword>
<evidence type="ECO:0000313" key="5">
    <source>
        <dbReference type="Proteomes" id="UP000296706"/>
    </source>
</evidence>
<organism evidence="4 5">
    <name type="scientific">Halapricum salinum</name>
    <dbReference type="NCBI Taxonomy" id="1457250"/>
    <lineage>
        <taxon>Archaea</taxon>
        <taxon>Methanobacteriati</taxon>
        <taxon>Methanobacteriota</taxon>
        <taxon>Stenosarchaea group</taxon>
        <taxon>Halobacteria</taxon>
        <taxon>Halobacteriales</taxon>
        <taxon>Haloarculaceae</taxon>
        <taxon>Halapricum</taxon>
    </lineage>
</organism>
<dbReference type="Pfam" id="PF13559">
    <property type="entry name" value="DUF4129"/>
    <property type="match status" value="1"/>
</dbReference>
<dbReference type="AlphaFoldDB" id="A0A4D6HG69"/>
<name>A0A4D6HG69_9EURY</name>
<evidence type="ECO:0000259" key="3">
    <source>
        <dbReference type="SMART" id="SM00460"/>
    </source>
</evidence>